<dbReference type="GO" id="GO:0003735">
    <property type="term" value="F:structural constituent of ribosome"/>
    <property type="evidence" value="ECO:0007669"/>
    <property type="project" value="InterPro"/>
</dbReference>
<evidence type="ECO:0008006" key="7">
    <source>
        <dbReference type="Google" id="ProtNLM"/>
    </source>
</evidence>
<protein>
    <recommendedName>
        <fullName evidence="7">Ribosomal protein L17</fullName>
    </recommendedName>
</protein>
<dbReference type="SUPFAM" id="SSF64263">
    <property type="entry name" value="Prokaryotic ribosomal protein L17"/>
    <property type="match status" value="1"/>
</dbReference>
<keyword evidence="2 4" id="KW-0689">Ribosomal protein</keyword>
<dbReference type="GO" id="GO:0006412">
    <property type="term" value="P:translation"/>
    <property type="evidence" value="ECO:0007669"/>
    <property type="project" value="InterPro"/>
</dbReference>
<name>A0A2N3N0A5_9PEZI</name>
<organism evidence="5 6">
    <name type="scientific">Lomentospora prolificans</name>
    <dbReference type="NCBI Taxonomy" id="41688"/>
    <lineage>
        <taxon>Eukaryota</taxon>
        <taxon>Fungi</taxon>
        <taxon>Dikarya</taxon>
        <taxon>Ascomycota</taxon>
        <taxon>Pezizomycotina</taxon>
        <taxon>Sordariomycetes</taxon>
        <taxon>Hypocreomycetidae</taxon>
        <taxon>Microascales</taxon>
        <taxon>Microascaceae</taxon>
        <taxon>Lomentospora</taxon>
    </lineage>
</organism>
<evidence type="ECO:0000313" key="6">
    <source>
        <dbReference type="Proteomes" id="UP000233524"/>
    </source>
</evidence>
<reference evidence="5 6" key="1">
    <citation type="journal article" date="2017" name="G3 (Bethesda)">
        <title>First Draft Genome Sequence of the Pathogenic Fungus Lomentospora prolificans (Formerly Scedosporium prolificans).</title>
        <authorList>
            <person name="Luo R."/>
            <person name="Zimin A."/>
            <person name="Workman R."/>
            <person name="Fan Y."/>
            <person name="Pertea G."/>
            <person name="Grossman N."/>
            <person name="Wear M.P."/>
            <person name="Jia B."/>
            <person name="Miller H."/>
            <person name="Casadevall A."/>
            <person name="Timp W."/>
            <person name="Zhang S.X."/>
            <person name="Salzberg S.L."/>
        </authorList>
    </citation>
    <scope>NUCLEOTIDE SEQUENCE [LARGE SCALE GENOMIC DNA]</scope>
    <source>
        <strain evidence="5 6">JHH-5317</strain>
    </source>
</reference>
<dbReference type="NCBIfam" id="TIGR00059">
    <property type="entry name" value="L17"/>
    <property type="match status" value="1"/>
</dbReference>
<dbReference type="PANTHER" id="PTHR14413">
    <property type="entry name" value="RIBOSOMAL PROTEIN L17"/>
    <property type="match status" value="1"/>
</dbReference>
<evidence type="ECO:0000256" key="2">
    <source>
        <dbReference type="ARBA" id="ARBA00022980"/>
    </source>
</evidence>
<dbReference type="EMBL" id="NLAX01001139">
    <property type="protein sequence ID" value="PKS05842.1"/>
    <property type="molecule type" value="Genomic_DNA"/>
</dbReference>
<dbReference type="InterPro" id="IPR000456">
    <property type="entry name" value="Ribosomal_bL17"/>
</dbReference>
<accession>A0A2N3N0A5</accession>
<dbReference type="FunCoup" id="A0A2N3N0A5">
    <property type="interactions" value="576"/>
</dbReference>
<evidence type="ECO:0000256" key="4">
    <source>
        <dbReference type="RuleBase" id="RU000660"/>
    </source>
</evidence>
<dbReference type="Pfam" id="PF01196">
    <property type="entry name" value="Ribosomal_L17"/>
    <property type="match status" value="1"/>
</dbReference>
<keyword evidence="3 4" id="KW-0687">Ribonucleoprotein</keyword>
<proteinExistence type="inferred from homology"/>
<dbReference type="GO" id="GO:0005762">
    <property type="term" value="C:mitochondrial large ribosomal subunit"/>
    <property type="evidence" value="ECO:0007669"/>
    <property type="project" value="TreeGrafter"/>
</dbReference>
<dbReference type="PROSITE" id="PS01167">
    <property type="entry name" value="RIBOSOMAL_L17"/>
    <property type="match status" value="1"/>
</dbReference>
<sequence>MAGGLVKYRHLSRKSAARKALLRSQVTALVLHEHIQTTYAKAKESQRLAEKLITLAKRNTVTSRKQVQGMLYTPHALLPRVFGELANRYKDRAGGYTRVTRTEPANVYDQAEYAILEFVDGPRDSRFMMTAMAVARDQARGVESSDITKMNVGKVTRYRGKEAFENMVKRLKRRWGSALAENWQADPPHIAAKK</sequence>
<dbReference type="Gene3D" id="3.90.1030.10">
    <property type="entry name" value="Ribosomal protein L17"/>
    <property type="match status" value="1"/>
</dbReference>
<evidence type="ECO:0000256" key="1">
    <source>
        <dbReference type="ARBA" id="ARBA00008777"/>
    </source>
</evidence>
<dbReference type="Proteomes" id="UP000233524">
    <property type="component" value="Unassembled WGS sequence"/>
</dbReference>
<dbReference type="InParanoid" id="A0A2N3N0A5"/>
<comment type="caution">
    <text evidence="5">The sequence shown here is derived from an EMBL/GenBank/DDBJ whole genome shotgun (WGS) entry which is preliminary data.</text>
</comment>
<dbReference type="InterPro" id="IPR047859">
    <property type="entry name" value="Ribosomal_bL17_CS"/>
</dbReference>
<evidence type="ECO:0000313" key="5">
    <source>
        <dbReference type="EMBL" id="PKS05842.1"/>
    </source>
</evidence>
<dbReference type="STRING" id="41688.A0A2N3N0A5"/>
<dbReference type="OrthoDB" id="275000at2759"/>
<dbReference type="AlphaFoldDB" id="A0A2N3N0A5"/>
<gene>
    <name evidence="5" type="ORF">jhhlp_007671</name>
</gene>
<comment type="similarity">
    <text evidence="1 4">Belongs to the bacterial ribosomal protein bL17 family.</text>
</comment>
<evidence type="ECO:0000256" key="3">
    <source>
        <dbReference type="ARBA" id="ARBA00023274"/>
    </source>
</evidence>
<dbReference type="VEuPathDB" id="FungiDB:jhhlp_007671"/>
<keyword evidence="6" id="KW-1185">Reference proteome</keyword>
<dbReference type="InterPro" id="IPR036373">
    <property type="entry name" value="Ribosomal_bL17_sf"/>
</dbReference>
<dbReference type="PANTHER" id="PTHR14413:SF16">
    <property type="entry name" value="LARGE RIBOSOMAL SUBUNIT PROTEIN BL17M"/>
    <property type="match status" value="1"/>
</dbReference>